<dbReference type="InterPro" id="IPR000014">
    <property type="entry name" value="PAS"/>
</dbReference>
<sequence>MDHDLPADNTAFKTCDWREMRNWLHFRFSGLPDTTDALPDGQSVFSVADDPGDPAQLVCTKTGDTTHVVLHDPKTLDAVERHERLRLLSEGRNWGSCLDNATCGVVMTDHDGQILWTNRAFDALKISDPGNAISGSRPVLDDSTPKIERRCIDDGTASKWLETRSVPVERGTIHYVADVTKVVTAENLRREFVQTLTKTFANLTTGLAIFNRDKQLALFNPALVDLTGLGPEFLSAQPNLMGFFDSLRDNHVLPEPRNYGDWRTQILQMIETATDGLYRETWTLPSGLTYRVTGRPHPDGAIAFLFEDISDEISLTRRFRSQMDMRQAVLDNLSEAVVVLSPAKTVLLCNSTCSRLLGIDPDSSFAEMSLNDLTQICNCRLPSAEFWAKVVQGLDGRRLANPIEAQLFDIQNKSYHCRTASLPGGAAMLTIAPLTTTTKTAQTDLTVSD</sequence>
<dbReference type="Pfam" id="PF12860">
    <property type="entry name" value="PAS_7"/>
    <property type="match status" value="1"/>
</dbReference>
<keyword evidence="3" id="KW-1185">Reference proteome</keyword>
<dbReference type="Pfam" id="PF13188">
    <property type="entry name" value="PAS_8"/>
    <property type="match status" value="1"/>
</dbReference>
<dbReference type="AlphaFoldDB" id="A0A967BBQ3"/>
<evidence type="ECO:0000259" key="1">
    <source>
        <dbReference type="SMART" id="SM00091"/>
    </source>
</evidence>
<feature type="domain" description="PAS" evidence="1">
    <location>
        <begin position="194"/>
        <end position="261"/>
    </location>
</feature>
<dbReference type="EMBL" id="JAAORB010000002">
    <property type="protein sequence ID" value="NHQ73131.1"/>
    <property type="molecule type" value="Genomic_DNA"/>
</dbReference>
<dbReference type="Proteomes" id="UP000639775">
    <property type="component" value="Unassembled WGS sequence"/>
</dbReference>
<dbReference type="InterPro" id="IPR035965">
    <property type="entry name" value="PAS-like_dom_sf"/>
</dbReference>
<reference evidence="2" key="1">
    <citation type="submission" date="2020-03" db="EMBL/GenBank/DDBJ databases">
        <title>Roseovarius gahaiensis sp. nov., isolated from Gahai Saline Lake, China.</title>
        <authorList>
            <person name="Sun X."/>
        </authorList>
    </citation>
    <scope>NUCLEOTIDE SEQUENCE</scope>
    <source>
        <strain evidence="2">GH877</strain>
    </source>
</reference>
<evidence type="ECO:0000313" key="2">
    <source>
        <dbReference type="EMBL" id="NHQ73131.1"/>
    </source>
</evidence>
<dbReference type="SMART" id="SM00091">
    <property type="entry name" value="PAS"/>
    <property type="match status" value="2"/>
</dbReference>
<name>A0A967BBQ3_9RHOB</name>
<dbReference type="SUPFAM" id="SSF55785">
    <property type="entry name" value="PYP-like sensor domain (PAS domain)"/>
    <property type="match status" value="2"/>
</dbReference>
<comment type="caution">
    <text evidence="2">The sequence shown here is derived from an EMBL/GenBank/DDBJ whole genome shotgun (WGS) entry which is preliminary data.</text>
</comment>
<feature type="domain" description="PAS" evidence="1">
    <location>
        <begin position="324"/>
        <end position="395"/>
    </location>
</feature>
<evidence type="ECO:0000313" key="3">
    <source>
        <dbReference type="Proteomes" id="UP000639775"/>
    </source>
</evidence>
<organism evidence="2 3">
    <name type="scientific">Roseovarius gahaiensis</name>
    <dbReference type="NCBI Taxonomy" id="2716691"/>
    <lineage>
        <taxon>Bacteria</taxon>
        <taxon>Pseudomonadati</taxon>
        <taxon>Pseudomonadota</taxon>
        <taxon>Alphaproteobacteria</taxon>
        <taxon>Rhodobacterales</taxon>
        <taxon>Roseobacteraceae</taxon>
        <taxon>Roseovarius</taxon>
    </lineage>
</organism>
<protein>
    <submittedName>
        <fullName evidence="2">PAS domain-containing protein</fullName>
    </submittedName>
</protein>
<accession>A0A967BBQ3</accession>
<proteinExistence type="predicted"/>
<gene>
    <name evidence="2" type="ORF">HAT86_01465</name>
</gene>